<evidence type="ECO:0000259" key="1">
    <source>
        <dbReference type="Pfam" id="PF00156"/>
    </source>
</evidence>
<protein>
    <submittedName>
        <fullName evidence="2">ComF family protein</fullName>
    </submittedName>
</protein>
<dbReference type="Pfam" id="PF00156">
    <property type="entry name" value="Pribosyltran"/>
    <property type="match status" value="1"/>
</dbReference>
<accession>A0A1M4PME4</accession>
<name>A0A1M4PME4_9FIRM</name>
<keyword evidence="3" id="KW-1185">Reference proteome</keyword>
<dbReference type="Gene3D" id="3.40.50.2020">
    <property type="match status" value="1"/>
</dbReference>
<sequence>MEFKGKEILLIDDIITTGTTLEECSKSLIESGAKRIYGLALTSSMKL</sequence>
<organism evidence="2 3">
    <name type="scientific">[Clostridium] ultunense Esp</name>
    <dbReference type="NCBI Taxonomy" id="1288971"/>
    <lineage>
        <taxon>Bacteria</taxon>
        <taxon>Bacillati</taxon>
        <taxon>Bacillota</taxon>
        <taxon>Tissierellia</taxon>
        <taxon>Tissierellales</taxon>
        <taxon>Tepidimicrobiaceae</taxon>
        <taxon>Schnuerera</taxon>
    </lineage>
</organism>
<gene>
    <name evidence="2" type="ORF">CUESP1_1258</name>
</gene>
<evidence type="ECO:0000313" key="2">
    <source>
        <dbReference type="EMBL" id="SHD76631.1"/>
    </source>
</evidence>
<dbReference type="InterPro" id="IPR000836">
    <property type="entry name" value="PRTase_dom"/>
</dbReference>
<dbReference type="AlphaFoldDB" id="A0A1M4PME4"/>
<dbReference type="EMBL" id="LT669839">
    <property type="protein sequence ID" value="SHD76631.1"/>
    <property type="molecule type" value="Genomic_DNA"/>
</dbReference>
<reference evidence="2 3" key="1">
    <citation type="submission" date="2016-11" db="EMBL/GenBank/DDBJ databases">
        <authorList>
            <person name="Manzoor S."/>
        </authorList>
    </citation>
    <scope>NUCLEOTIDE SEQUENCE [LARGE SCALE GENOMIC DNA]</scope>
    <source>
        <strain evidence="2">Clostridium ultunense strain Esp</strain>
    </source>
</reference>
<dbReference type="InterPro" id="IPR029057">
    <property type="entry name" value="PRTase-like"/>
</dbReference>
<feature type="domain" description="Phosphoribosyltransferase" evidence="1">
    <location>
        <begin position="2"/>
        <end position="36"/>
    </location>
</feature>
<proteinExistence type="predicted"/>
<dbReference type="CDD" id="cd06223">
    <property type="entry name" value="PRTases_typeI"/>
    <property type="match status" value="1"/>
</dbReference>
<evidence type="ECO:0000313" key="3">
    <source>
        <dbReference type="Proteomes" id="UP000245423"/>
    </source>
</evidence>
<dbReference type="Proteomes" id="UP000245423">
    <property type="component" value="Chromosome 1"/>
</dbReference>
<dbReference type="RefSeq" id="WP_109840540.1">
    <property type="nucleotide sequence ID" value="NZ_LT669839.1"/>
</dbReference>
<dbReference type="SUPFAM" id="SSF53271">
    <property type="entry name" value="PRTase-like"/>
    <property type="match status" value="1"/>
</dbReference>